<dbReference type="RefSeq" id="WP_266070830.1">
    <property type="nucleotide sequence ID" value="NZ_JAPJDA010000028.1"/>
</dbReference>
<keyword evidence="6" id="KW-1185">Reference proteome</keyword>
<gene>
    <name evidence="5" type="ORF">OQ279_15050</name>
</gene>
<dbReference type="PANTHER" id="PTHR11575:SF24">
    <property type="entry name" value="5'-NUCLEOTIDASE"/>
    <property type="match status" value="1"/>
</dbReference>
<dbReference type="PROSITE" id="PS51257">
    <property type="entry name" value="PROKAR_LIPOPROTEIN"/>
    <property type="match status" value="1"/>
</dbReference>
<dbReference type="GO" id="GO:0030288">
    <property type="term" value="C:outer membrane-bounded periplasmic space"/>
    <property type="evidence" value="ECO:0007669"/>
    <property type="project" value="TreeGrafter"/>
</dbReference>
<evidence type="ECO:0000259" key="4">
    <source>
        <dbReference type="Pfam" id="PF02872"/>
    </source>
</evidence>
<evidence type="ECO:0000313" key="5">
    <source>
        <dbReference type="EMBL" id="MCX2839464.1"/>
    </source>
</evidence>
<organism evidence="5 6">
    <name type="scientific">Salinimicrobium profundisediminis</name>
    <dbReference type="NCBI Taxonomy" id="2994553"/>
    <lineage>
        <taxon>Bacteria</taxon>
        <taxon>Pseudomonadati</taxon>
        <taxon>Bacteroidota</taxon>
        <taxon>Flavobacteriia</taxon>
        <taxon>Flavobacteriales</taxon>
        <taxon>Flavobacteriaceae</taxon>
        <taxon>Salinimicrobium</taxon>
    </lineage>
</organism>
<comment type="similarity">
    <text evidence="2">Belongs to the 5'-nucleotidase family.</text>
</comment>
<sequence>MKTSSFSFAPEYLRKMAFLAGIFVVLSCSSDDSANSENPVPPEVEPEAESIVIYTINDPHGKIHNFGRIKAIIDKEKETESQVFFVSGGDIFSGNPVVDYHPEKGSPIVDLMGKAGMDVTALGNHEFDYGQEVLQKRMLEAGFPFLCANIESSDSGFTLPQGKVVLEKDGFEIAFISVVETSSADNKPLSHPKKLKGLEFTEGVDAMQAYRNDSEVMSADLVVALTHYGRGGDRMILEQHDFVDLVVGGHNHAVYNEQVKGRYMVQSGSDLELLTKLNLSVKNGEVTSYTYELIDLNKVTETDAAMEELIASYNNRPEFFEELGTSLQDHDRNETACFYTDALRAITGADVVFQNYGGIRADLDYGSITPFDLYTIDPFQNGLDSFKMTVGQLEGFLNASYAPSLAYSGIVMEYRNGRVELVAADGSLLPNASEITVAMNDYLSNVYEEDFQQPTSTYEKTTAEYLIDYLKQYQSEINYGDCNRGI</sequence>
<dbReference type="SUPFAM" id="SSF56300">
    <property type="entry name" value="Metallo-dependent phosphatases"/>
    <property type="match status" value="1"/>
</dbReference>
<dbReference type="InterPro" id="IPR006179">
    <property type="entry name" value="5_nucleotidase/apyrase"/>
</dbReference>
<dbReference type="GO" id="GO:0000166">
    <property type="term" value="F:nucleotide binding"/>
    <property type="evidence" value="ECO:0007669"/>
    <property type="project" value="UniProtKB-KW"/>
</dbReference>
<accession>A0A9X3I2B9</accession>
<keyword evidence="1" id="KW-0732">Signal</keyword>
<dbReference type="Gene3D" id="3.60.21.10">
    <property type="match status" value="1"/>
</dbReference>
<dbReference type="Proteomes" id="UP001148482">
    <property type="component" value="Unassembled WGS sequence"/>
</dbReference>
<evidence type="ECO:0000256" key="2">
    <source>
        <dbReference type="RuleBase" id="RU362119"/>
    </source>
</evidence>
<dbReference type="PRINTS" id="PR01607">
    <property type="entry name" value="APYRASEFAMLY"/>
</dbReference>
<reference evidence="5" key="1">
    <citation type="submission" date="2022-11" db="EMBL/GenBank/DDBJ databases">
        <title>Salinimicrobium profundisediminis sp. nov., isolated from deep-sea sediment of the Mariana Trench.</title>
        <authorList>
            <person name="Fu H."/>
        </authorList>
    </citation>
    <scope>NUCLEOTIDE SEQUENCE</scope>
    <source>
        <strain evidence="5">MT39</strain>
    </source>
</reference>
<dbReference type="PANTHER" id="PTHR11575">
    <property type="entry name" value="5'-NUCLEOTIDASE-RELATED"/>
    <property type="match status" value="1"/>
</dbReference>
<evidence type="ECO:0000256" key="1">
    <source>
        <dbReference type="ARBA" id="ARBA00022729"/>
    </source>
</evidence>
<evidence type="ECO:0000259" key="3">
    <source>
        <dbReference type="Pfam" id="PF00149"/>
    </source>
</evidence>
<dbReference type="GO" id="GO:0016787">
    <property type="term" value="F:hydrolase activity"/>
    <property type="evidence" value="ECO:0007669"/>
    <property type="project" value="UniProtKB-KW"/>
</dbReference>
<dbReference type="Pfam" id="PF02872">
    <property type="entry name" value="5_nucleotid_C"/>
    <property type="match status" value="1"/>
</dbReference>
<protein>
    <submittedName>
        <fullName evidence="5">Bifunctional UDP-sugar hydrolase/5'-nucleotidase</fullName>
    </submittedName>
</protein>
<proteinExistence type="inferred from homology"/>
<dbReference type="InterPro" id="IPR008334">
    <property type="entry name" value="5'-Nucleotdase_C"/>
</dbReference>
<dbReference type="InterPro" id="IPR029052">
    <property type="entry name" value="Metallo-depent_PP-like"/>
</dbReference>
<dbReference type="GO" id="GO:0009166">
    <property type="term" value="P:nucleotide catabolic process"/>
    <property type="evidence" value="ECO:0007669"/>
    <property type="project" value="InterPro"/>
</dbReference>
<dbReference type="EMBL" id="JAPJDA010000028">
    <property type="protein sequence ID" value="MCX2839464.1"/>
    <property type="molecule type" value="Genomic_DNA"/>
</dbReference>
<feature type="domain" description="Calcineurin-like phosphoesterase" evidence="3">
    <location>
        <begin position="53"/>
        <end position="253"/>
    </location>
</feature>
<keyword evidence="2" id="KW-0547">Nucleotide-binding</keyword>
<dbReference type="Pfam" id="PF00149">
    <property type="entry name" value="Metallophos"/>
    <property type="match status" value="1"/>
</dbReference>
<keyword evidence="2 5" id="KW-0378">Hydrolase</keyword>
<name>A0A9X3I2B9_9FLAO</name>
<feature type="domain" description="5'-Nucleotidase C-terminal" evidence="4">
    <location>
        <begin position="332"/>
        <end position="445"/>
    </location>
</feature>
<dbReference type="SUPFAM" id="SSF55816">
    <property type="entry name" value="5'-nucleotidase (syn. UDP-sugar hydrolase), C-terminal domain"/>
    <property type="match status" value="1"/>
</dbReference>
<dbReference type="Gene3D" id="3.90.780.10">
    <property type="entry name" value="5'-Nucleotidase, C-terminal domain"/>
    <property type="match status" value="1"/>
</dbReference>
<comment type="caution">
    <text evidence="5">The sequence shown here is derived from an EMBL/GenBank/DDBJ whole genome shotgun (WGS) entry which is preliminary data.</text>
</comment>
<evidence type="ECO:0000313" key="6">
    <source>
        <dbReference type="Proteomes" id="UP001148482"/>
    </source>
</evidence>
<dbReference type="AlphaFoldDB" id="A0A9X3I2B9"/>
<dbReference type="InterPro" id="IPR036907">
    <property type="entry name" value="5'-Nucleotdase_C_sf"/>
</dbReference>
<dbReference type="InterPro" id="IPR004843">
    <property type="entry name" value="Calcineurin-like_PHP"/>
</dbReference>